<dbReference type="Proteomes" id="UP000283644">
    <property type="component" value="Unassembled WGS sequence"/>
</dbReference>
<proteinExistence type="predicted"/>
<keyword evidence="2" id="KW-1185">Reference proteome</keyword>
<dbReference type="Gene3D" id="3.10.450.50">
    <property type="match status" value="1"/>
</dbReference>
<dbReference type="SUPFAM" id="SSF54427">
    <property type="entry name" value="NTF2-like"/>
    <property type="match status" value="1"/>
</dbReference>
<sequence>MRLTDAQLMELWDKQALHDNIMLYVRAADRHDRELMRTTYWEDSWDDHGSYVGPGQGWVDAAVSWRDKLSYSCSHHLSRSRPISSRFSS</sequence>
<evidence type="ECO:0000313" key="2">
    <source>
        <dbReference type="Proteomes" id="UP000283644"/>
    </source>
</evidence>
<reference evidence="1 2" key="1">
    <citation type="submission" date="2018-09" db="EMBL/GenBank/DDBJ databases">
        <title>Genome sequencing of Nocardioides immobilis CCTCC AB 2017083 for comparison to Nocardioides silvaticus.</title>
        <authorList>
            <person name="Li C."/>
            <person name="Wang G."/>
        </authorList>
    </citation>
    <scope>NUCLEOTIDE SEQUENCE [LARGE SCALE GENOMIC DNA]</scope>
    <source>
        <strain evidence="1 2">CCTCC AB 2017083</strain>
    </source>
</reference>
<dbReference type="EMBL" id="QXGH01000018">
    <property type="protein sequence ID" value="RHW26236.1"/>
    <property type="molecule type" value="Genomic_DNA"/>
</dbReference>
<gene>
    <name evidence="1" type="ORF">D0Z08_14775</name>
</gene>
<dbReference type="InterPro" id="IPR032710">
    <property type="entry name" value="NTF2-like_dom_sf"/>
</dbReference>
<protein>
    <submittedName>
        <fullName evidence="1">Uncharacterized protein</fullName>
    </submittedName>
</protein>
<name>A0A417Y0W7_9ACTN</name>
<evidence type="ECO:0000313" key="1">
    <source>
        <dbReference type="EMBL" id="RHW26236.1"/>
    </source>
</evidence>
<accession>A0A417Y0W7</accession>
<dbReference type="OrthoDB" id="1492465at2"/>
<comment type="caution">
    <text evidence="1">The sequence shown here is derived from an EMBL/GenBank/DDBJ whole genome shotgun (WGS) entry which is preliminary data.</text>
</comment>
<dbReference type="AlphaFoldDB" id="A0A417Y0W7"/>
<organism evidence="1 2">
    <name type="scientific">Nocardioides immobilis</name>
    <dbReference type="NCBI Taxonomy" id="2049295"/>
    <lineage>
        <taxon>Bacteria</taxon>
        <taxon>Bacillati</taxon>
        <taxon>Actinomycetota</taxon>
        <taxon>Actinomycetes</taxon>
        <taxon>Propionibacteriales</taxon>
        <taxon>Nocardioidaceae</taxon>
        <taxon>Nocardioides</taxon>
    </lineage>
</organism>
<dbReference type="RefSeq" id="WP_118926022.1">
    <property type="nucleotide sequence ID" value="NZ_QXGH01000018.1"/>
</dbReference>